<dbReference type="Proteomes" id="UP000476030">
    <property type="component" value="Unassembled WGS sequence"/>
</dbReference>
<organism evidence="7 8">
    <name type="scientific">Sneathiella litorea</name>
    <dbReference type="NCBI Taxonomy" id="2606216"/>
    <lineage>
        <taxon>Bacteria</taxon>
        <taxon>Pseudomonadati</taxon>
        <taxon>Pseudomonadota</taxon>
        <taxon>Alphaproteobacteria</taxon>
        <taxon>Sneathiellales</taxon>
        <taxon>Sneathiellaceae</taxon>
        <taxon>Sneathiella</taxon>
    </lineage>
</organism>
<evidence type="ECO:0000256" key="5">
    <source>
        <dbReference type="SAM" id="Phobius"/>
    </source>
</evidence>
<comment type="subcellular location">
    <subcellularLocation>
        <location evidence="1">Membrane</location>
        <topology evidence="1">Multi-pass membrane protein</topology>
    </subcellularLocation>
</comment>
<sequence length="155" mass="17587">MLDPFITWLANLEFWSWWILGIILVILEIFAPSTIFLWLGISAGLVGFVAWAFPDMRWEYQWILFAIIAIASILISRLFLKRHPGVEDNITLNQRGAQYVGRHFTLTEPIRNGRGKIHVDDTQWSVEGPDMGPGEVVNVTGVDGILLIVEPVTKK</sequence>
<dbReference type="PANTHER" id="PTHR33507">
    <property type="entry name" value="INNER MEMBRANE PROTEIN YBBJ"/>
    <property type="match status" value="1"/>
</dbReference>
<dbReference type="PANTHER" id="PTHR33507:SF3">
    <property type="entry name" value="INNER MEMBRANE PROTEIN YBBJ"/>
    <property type="match status" value="1"/>
</dbReference>
<dbReference type="GO" id="GO:0005886">
    <property type="term" value="C:plasma membrane"/>
    <property type="evidence" value="ECO:0007669"/>
    <property type="project" value="TreeGrafter"/>
</dbReference>
<dbReference type="Pfam" id="PF01957">
    <property type="entry name" value="NfeD"/>
    <property type="match status" value="1"/>
</dbReference>
<dbReference type="AlphaFoldDB" id="A0A6L8WEA2"/>
<reference evidence="7 8" key="1">
    <citation type="submission" date="2019-12" db="EMBL/GenBank/DDBJ databases">
        <title>Snethiella sp. nov. sp. isolated from sea sand.</title>
        <authorList>
            <person name="Kim J."/>
            <person name="Jeong S.E."/>
            <person name="Jung H.S."/>
            <person name="Jeon C.O."/>
        </authorList>
    </citation>
    <scope>NUCLEOTIDE SEQUENCE [LARGE SCALE GENOMIC DNA]</scope>
    <source>
        <strain evidence="7 8">DP05</strain>
    </source>
</reference>
<name>A0A6L8WEA2_9PROT</name>
<evidence type="ECO:0000313" key="8">
    <source>
        <dbReference type="Proteomes" id="UP000476030"/>
    </source>
</evidence>
<evidence type="ECO:0000313" key="7">
    <source>
        <dbReference type="EMBL" id="MZR32467.1"/>
    </source>
</evidence>
<dbReference type="EMBL" id="WTUW01000009">
    <property type="protein sequence ID" value="MZR32467.1"/>
    <property type="molecule type" value="Genomic_DNA"/>
</dbReference>
<evidence type="ECO:0000256" key="1">
    <source>
        <dbReference type="ARBA" id="ARBA00004141"/>
    </source>
</evidence>
<keyword evidence="2 5" id="KW-0812">Transmembrane</keyword>
<feature type="transmembrane region" description="Helical" evidence="5">
    <location>
        <begin position="34"/>
        <end position="54"/>
    </location>
</feature>
<evidence type="ECO:0000256" key="3">
    <source>
        <dbReference type="ARBA" id="ARBA00022989"/>
    </source>
</evidence>
<proteinExistence type="predicted"/>
<evidence type="ECO:0000256" key="4">
    <source>
        <dbReference type="ARBA" id="ARBA00023136"/>
    </source>
</evidence>
<protein>
    <submittedName>
        <fullName evidence="7">NfeD family protein</fullName>
    </submittedName>
</protein>
<keyword evidence="3 5" id="KW-1133">Transmembrane helix</keyword>
<dbReference type="RefSeq" id="WP_161317216.1">
    <property type="nucleotide sequence ID" value="NZ_WTUW01000009.1"/>
</dbReference>
<dbReference type="InterPro" id="IPR002810">
    <property type="entry name" value="NfeD-like_C"/>
</dbReference>
<comment type="caution">
    <text evidence="7">The sequence shown here is derived from an EMBL/GenBank/DDBJ whole genome shotgun (WGS) entry which is preliminary data.</text>
</comment>
<feature type="domain" description="NfeD-like C-terminal" evidence="6">
    <location>
        <begin position="97"/>
        <end position="151"/>
    </location>
</feature>
<gene>
    <name evidence="7" type="ORF">GQE98_17640</name>
</gene>
<evidence type="ECO:0000259" key="6">
    <source>
        <dbReference type="Pfam" id="PF01957"/>
    </source>
</evidence>
<evidence type="ECO:0000256" key="2">
    <source>
        <dbReference type="ARBA" id="ARBA00022692"/>
    </source>
</evidence>
<accession>A0A6L8WEA2</accession>
<keyword evidence="8" id="KW-1185">Reference proteome</keyword>
<dbReference type="InterPro" id="IPR052165">
    <property type="entry name" value="Membrane_assoc_protease"/>
</dbReference>
<dbReference type="Gene3D" id="2.40.50.140">
    <property type="entry name" value="Nucleic acid-binding proteins"/>
    <property type="match status" value="1"/>
</dbReference>
<feature type="transmembrane region" description="Helical" evidence="5">
    <location>
        <begin position="60"/>
        <end position="80"/>
    </location>
</feature>
<dbReference type="InterPro" id="IPR012340">
    <property type="entry name" value="NA-bd_OB-fold"/>
</dbReference>
<feature type="transmembrane region" description="Helical" evidence="5">
    <location>
        <begin position="6"/>
        <end position="27"/>
    </location>
</feature>
<keyword evidence="4 5" id="KW-0472">Membrane</keyword>